<organism evidence="1 2">
    <name type="scientific">Ecytonucleospora hepatopenaei</name>
    <dbReference type="NCBI Taxonomy" id="646526"/>
    <lineage>
        <taxon>Eukaryota</taxon>
        <taxon>Fungi</taxon>
        <taxon>Fungi incertae sedis</taxon>
        <taxon>Microsporidia</taxon>
        <taxon>Enterocytozoonidae</taxon>
        <taxon>Ecytonucleospora</taxon>
    </lineage>
</organism>
<dbReference type="VEuPathDB" id="MicrosporidiaDB:EHP00_1188"/>
<name>A0A1W0E862_9MICR</name>
<comment type="caution">
    <text evidence="1">The sequence shown here is derived from an EMBL/GenBank/DDBJ whole genome shotgun (WGS) entry which is preliminary data.</text>
</comment>
<accession>A0A1W0E862</accession>
<reference evidence="1 2" key="1">
    <citation type="journal article" date="2017" name="Environ. Microbiol.">
        <title>Decay of the glycolytic pathway and adaptation to intranuclear parasitism within Enterocytozoonidae microsporidia.</title>
        <authorList>
            <person name="Wiredu Boakye D."/>
            <person name="Jaroenlak P."/>
            <person name="Prachumwat A."/>
            <person name="Williams T.A."/>
            <person name="Bateman K.S."/>
            <person name="Itsathitphaisarn O."/>
            <person name="Sritunyalucksana K."/>
            <person name="Paszkiewicz K.H."/>
            <person name="Moore K.A."/>
            <person name="Stentiford G.D."/>
            <person name="Williams B.A."/>
        </authorList>
    </citation>
    <scope>NUCLEOTIDE SEQUENCE [LARGE SCALE GENOMIC DNA]</scope>
    <source>
        <strain evidence="1 2">TH1</strain>
    </source>
</reference>
<dbReference type="EMBL" id="MNPJ01000009">
    <property type="protein sequence ID" value="OQS55457.1"/>
    <property type="molecule type" value="Genomic_DNA"/>
</dbReference>
<protein>
    <submittedName>
        <fullName evidence="1">Uncharacterized protein</fullName>
    </submittedName>
</protein>
<proteinExistence type="predicted"/>
<evidence type="ECO:0000313" key="1">
    <source>
        <dbReference type="EMBL" id="OQS55457.1"/>
    </source>
</evidence>
<dbReference type="AlphaFoldDB" id="A0A1W0E862"/>
<evidence type="ECO:0000313" key="2">
    <source>
        <dbReference type="Proteomes" id="UP000192758"/>
    </source>
</evidence>
<sequence length="59" mass="7038">MKNLEKYISDLESFLQNITFLDEHLKNNYVLQITKMESKRNTVLLQLFDCKSKLLALNF</sequence>
<keyword evidence="2" id="KW-1185">Reference proteome</keyword>
<dbReference type="Proteomes" id="UP000192758">
    <property type="component" value="Unassembled WGS sequence"/>
</dbReference>
<gene>
    <name evidence="1" type="ORF">EHP00_1188</name>
</gene>